<sequence>MTGDKNFNNFQYVKNKGIKI</sequence>
<reference evidence="1 2" key="2">
    <citation type="journal article" date="2014" name="Genome Announc.">
        <title>Draft Genome Sequence of 'Candidatus Phytoplasma asteris' Strain OY-V, an Unculturable Plant-Pathogenic Bacterium.</title>
        <authorList>
            <person name="Kakizawa S."/>
            <person name="Makino A."/>
            <person name="Ishii Y."/>
            <person name="Tamaki H."/>
            <person name="Kamagata Y."/>
        </authorList>
    </citation>
    <scope>NUCLEOTIDE SEQUENCE [LARGE SCALE GENOMIC DNA]</scope>
    <source>
        <strain evidence="1 2">OY-V</strain>
    </source>
</reference>
<protein>
    <submittedName>
        <fullName evidence="1">ATP-dependent Zn protease</fullName>
    </submittedName>
</protein>
<reference evidence="2" key="1">
    <citation type="journal article" date="2014" name="Genome Announc.">
        <title>Draft Genome Sequence of ''Candidatus Phytoplasma asteris'' Strain OY-V, an Unculturable Plant-Pathogenic Bacterium.</title>
        <authorList>
            <person name="Kakizawa S."/>
            <person name="Makino A."/>
            <person name="Ishii Y."/>
            <person name="Tamaki H."/>
            <person name="Kamagata Y."/>
        </authorList>
    </citation>
    <scope>NUCLEOTIDE SEQUENCE [LARGE SCALE GENOMIC DNA]</scope>
    <source>
        <strain evidence="2">OY-V</strain>
    </source>
</reference>
<dbReference type="EMBL" id="BBIY01000071">
    <property type="protein sequence ID" value="GAK74224.1"/>
    <property type="molecule type" value="Genomic_DNA"/>
</dbReference>
<gene>
    <name evidence="1" type="primary">hflB</name>
    <name evidence="1" type="ORF">OYV_07240</name>
</gene>
<dbReference type="GO" id="GO:0008233">
    <property type="term" value="F:peptidase activity"/>
    <property type="evidence" value="ECO:0007669"/>
    <property type="project" value="UniProtKB-KW"/>
</dbReference>
<comment type="caution">
    <text evidence="1">The sequence shown here is derived from an EMBL/GenBank/DDBJ whole genome shotgun (WGS) entry which is preliminary data.</text>
</comment>
<keyword evidence="2" id="KW-1185">Reference proteome</keyword>
<feature type="non-terminal residue" evidence="1">
    <location>
        <position position="20"/>
    </location>
</feature>
<dbReference type="Proteomes" id="UP000028900">
    <property type="component" value="Unassembled WGS sequence"/>
</dbReference>
<dbReference type="GO" id="GO:0006508">
    <property type="term" value="P:proteolysis"/>
    <property type="evidence" value="ECO:0007669"/>
    <property type="project" value="UniProtKB-KW"/>
</dbReference>
<keyword evidence="1" id="KW-0645">Protease</keyword>
<evidence type="ECO:0000313" key="1">
    <source>
        <dbReference type="EMBL" id="GAK74224.1"/>
    </source>
</evidence>
<evidence type="ECO:0000313" key="2">
    <source>
        <dbReference type="Proteomes" id="UP000028900"/>
    </source>
</evidence>
<keyword evidence="1" id="KW-0378">Hydrolase</keyword>
<proteinExistence type="predicted"/>
<name>A0ABQ0J3S4_9MOLU</name>
<organism evidence="1 2">
    <name type="scientific">'Chrysanthemum coronarium' phytoplasma</name>
    <dbReference type="NCBI Taxonomy" id="1520703"/>
    <lineage>
        <taxon>Bacteria</taxon>
        <taxon>Bacillati</taxon>
        <taxon>Mycoplasmatota</taxon>
        <taxon>Mollicutes</taxon>
        <taxon>Acholeplasmatales</taxon>
        <taxon>Acholeplasmataceae</taxon>
        <taxon>Candidatus Phytoplasma</taxon>
        <taxon>16SrI (Aster yellows group)</taxon>
    </lineage>
</organism>
<accession>A0ABQ0J3S4</accession>